<reference evidence="16" key="1">
    <citation type="journal article" date="2013" name="Nat. Biotechnol.">
        <title>Draft genome sequence of chickpea (Cicer arietinum) provides a resource for trait improvement.</title>
        <authorList>
            <person name="Varshney R.K."/>
            <person name="Song C."/>
            <person name="Saxena R.K."/>
            <person name="Azam S."/>
            <person name="Yu S."/>
            <person name="Sharpe A.G."/>
            <person name="Cannon S."/>
            <person name="Baek J."/>
            <person name="Rosen B.D."/>
            <person name="Tar'an B."/>
            <person name="Millan T."/>
            <person name="Zhang X."/>
            <person name="Ramsay L.D."/>
            <person name="Iwata A."/>
            <person name="Wang Y."/>
            <person name="Nelson W."/>
            <person name="Farmer A.D."/>
            <person name="Gaur P.M."/>
            <person name="Soderlund C."/>
            <person name="Penmetsa R.V."/>
            <person name="Xu C."/>
            <person name="Bharti A.K."/>
            <person name="He W."/>
            <person name="Winter P."/>
            <person name="Zhao S."/>
            <person name="Hane J.K."/>
            <person name="Carrasquilla-Garcia N."/>
            <person name="Condie J.A."/>
            <person name="Upadhyaya H.D."/>
            <person name="Luo M.C."/>
            <person name="Thudi M."/>
            <person name="Gowda C.L."/>
            <person name="Singh N.P."/>
            <person name="Lichtenzveig J."/>
            <person name="Gali K.K."/>
            <person name="Rubio J."/>
            <person name="Nadarajan N."/>
            <person name="Dolezel J."/>
            <person name="Bansal K.C."/>
            <person name="Xu X."/>
            <person name="Edwards D."/>
            <person name="Zhang G."/>
            <person name="Kahl G."/>
            <person name="Gil J."/>
            <person name="Singh K.B."/>
            <person name="Datta S.K."/>
            <person name="Jackson S.A."/>
            <person name="Wang J."/>
            <person name="Cook D.R."/>
        </authorList>
    </citation>
    <scope>NUCLEOTIDE SEQUENCE [LARGE SCALE GENOMIC DNA]</scope>
    <source>
        <strain evidence="16">cv. CDC Frontier</strain>
    </source>
</reference>
<dbReference type="Pfam" id="PF00249">
    <property type="entry name" value="Myb_DNA-binding"/>
    <property type="match status" value="1"/>
</dbReference>
<dbReference type="PROSITE" id="PS50110">
    <property type="entry name" value="RESPONSE_REGULATORY"/>
    <property type="match status" value="1"/>
</dbReference>
<evidence type="ECO:0000259" key="15">
    <source>
        <dbReference type="PROSITE" id="PS51294"/>
    </source>
</evidence>
<feature type="modified residue" description="4-aspartylphosphate" evidence="12">
    <location>
        <position position="73"/>
    </location>
</feature>
<evidence type="ECO:0000256" key="8">
    <source>
        <dbReference type="ARBA" id="ARBA00023159"/>
    </source>
</evidence>
<evidence type="ECO:0000256" key="13">
    <source>
        <dbReference type="SAM" id="MobiDB-lite"/>
    </source>
</evidence>
<dbReference type="SUPFAM" id="SSF46689">
    <property type="entry name" value="Homeodomain-like"/>
    <property type="match status" value="1"/>
</dbReference>
<dbReference type="FunFam" id="1.10.10.60:FF:000007">
    <property type="entry name" value="Two-component response regulator"/>
    <property type="match status" value="1"/>
</dbReference>
<evidence type="ECO:0000256" key="3">
    <source>
        <dbReference type="ARBA" id="ARBA00022553"/>
    </source>
</evidence>
<sequence length="642" mass="71427">MTAEGRLVGEEVSGDDFPAGMRVLAVDDDKTCLKLLENLLRKCNYHVTTTTESVKALEMLRENRNMFDLVISDVNMPDMDGFKLLEQVGLEMDLPVIMLSGNGDKERVMKGVIHGACDYLMKPIRIEELQNIWQHVVRKKIDCKDHNKGTNTNEDKICNMAGVCSQDITSENIDNKNKMLRQKRKEQSDEEDDEEEDNDEENGEEPSTRKKPRFVWDAELHRKFLDAVNQLGLDKAFPKKILDLMNVEGLTRENVASHLQKYRLSLKRPAKQARIDGTLGTTDPYLQMGSLGGYGDFCTLSGSRRILSSTLPSYASSEIFCRSNASSLLNSRGISSSTLVPPLQSQNINALKLPMFSAYENSSFLQRIRASTEINHFQQNNYPTGNMKLSPIDDSSAFAVSSSLSDIIRATTINNANSYLSCFSSNHLQTHNSGAFMNHSSVGGAAVKSESFNPGTSGSSNSFDYSRIKESLQNAAQLSNFASNSSPLSEDFNNDQLSQNSLKFSSHGSHFQKSPIDFSSSRVVAVPLEETMPCQEGLLGNVVKASCYTQHQNMSSTFNTLNSLASPNEDTQLPEVENLYSDARIESNDDCFLQHMISLEGFVQNNCVSLDDIISETVKKDQNETKSIDREKEFDACKVGPK</sequence>
<dbReference type="PROSITE" id="PS51294">
    <property type="entry name" value="HTH_MYB"/>
    <property type="match status" value="1"/>
</dbReference>
<evidence type="ECO:0000256" key="9">
    <source>
        <dbReference type="ARBA" id="ARBA00023163"/>
    </source>
</evidence>
<name>A0A1S2YP41_CICAR</name>
<evidence type="ECO:0000313" key="16">
    <source>
        <dbReference type="Proteomes" id="UP000087171"/>
    </source>
</evidence>
<dbReference type="GO" id="GO:0003677">
    <property type="term" value="F:DNA binding"/>
    <property type="evidence" value="ECO:0007669"/>
    <property type="project" value="UniProtKB-KW"/>
</dbReference>
<evidence type="ECO:0000256" key="4">
    <source>
        <dbReference type="ARBA" id="ARBA00022864"/>
    </source>
</evidence>
<dbReference type="Proteomes" id="UP000087171">
    <property type="component" value="Chromosome Ca7"/>
</dbReference>
<dbReference type="OrthoDB" id="60033at2759"/>
<comment type="subcellular location">
    <subcellularLocation>
        <location evidence="1 11">Nucleus</location>
    </subcellularLocation>
</comment>
<evidence type="ECO:0000256" key="5">
    <source>
        <dbReference type="ARBA" id="ARBA00023012"/>
    </source>
</evidence>
<feature type="compositionally biased region" description="Acidic residues" evidence="13">
    <location>
        <begin position="188"/>
        <end position="204"/>
    </location>
</feature>
<keyword evidence="10 11" id="KW-0539">Nucleus</keyword>
<evidence type="ECO:0000256" key="7">
    <source>
        <dbReference type="ARBA" id="ARBA00023125"/>
    </source>
</evidence>
<evidence type="ECO:0000256" key="11">
    <source>
        <dbReference type="PIRNR" id="PIRNR036392"/>
    </source>
</evidence>
<feature type="region of interest" description="Disordered" evidence="13">
    <location>
        <begin position="175"/>
        <end position="210"/>
    </location>
</feature>
<keyword evidence="16" id="KW-1185">Reference proteome</keyword>
<keyword evidence="5 11" id="KW-0902">Two-component regulatory system</keyword>
<keyword evidence="8 11" id="KW-0010">Activator</keyword>
<feature type="domain" description="HTH myb-type" evidence="15">
    <location>
        <begin position="208"/>
        <end position="267"/>
    </location>
</feature>
<evidence type="ECO:0000256" key="10">
    <source>
        <dbReference type="ARBA" id="ARBA00023242"/>
    </source>
</evidence>
<dbReference type="STRING" id="3827.A0A1S2YP41"/>
<dbReference type="RefSeq" id="XP_004507711.1">
    <property type="nucleotide sequence ID" value="XM_004507654.3"/>
</dbReference>
<evidence type="ECO:0000256" key="1">
    <source>
        <dbReference type="ARBA" id="ARBA00004123"/>
    </source>
</evidence>
<dbReference type="PANTHER" id="PTHR43874">
    <property type="entry name" value="TWO-COMPONENT RESPONSE REGULATOR"/>
    <property type="match status" value="1"/>
</dbReference>
<dbReference type="PaxDb" id="3827-XP_004507711.1"/>
<evidence type="ECO:0000313" key="17">
    <source>
        <dbReference type="RefSeq" id="XP_004507711.1"/>
    </source>
</evidence>
<dbReference type="Gene3D" id="3.40.50.2300">
    <property type="match status" value="1"/>
</dbReference>
<dbReference type="InterPro" id="IPR011006">
    <property type="entry name" value="CheY-like_superfamily"/>
</dbReference>
<dbReference type="KEGG" id="cam:101507001"/>
<dbReference type="PANTHER" id="PTHR43874:SF205">
    <property type="entry name" value="TWO-COMPONENT RESPONSE REGULATOR ORR23"/>
    <property type="match status" value="1"/>
</dbReference>
<keyword evidence="9 11" id="KW-0804">Transcription</keyword>
<dbReference type="NCBIfam" id="TIGR01557">
    <property type="entry name" value="myb_SHAQKYF"/>
    <property type="match status" value="1"/>
</dbReference>
<reference evidence="17" key="2">
    <citation type="submission" date="2025-08" db="UniProtKB">
        <authorList>
            <consortium name="RefSeq"/>
        </authorList>
    </citation>
    <scope>IDENTIFICATION</scope>
    <source>
        <tissue evidence="17">Etiolated seedlings</tissue>
    </source>
</reference>
<accession>A0A1S2YP41</accession>
<dbReference type="eggNOG" id="KOG1601">
    <property type="taxonomic scope" value="Eukaryota"/>
</dbReference>
<dbReference type="GO" id="GO:0000160">
    <property type="term" value="P:phosphorelay signal transduction system"/>
    <property type="evidence" value="ECO:0007669"/>
    <property type="project" value="UniProtKB-KW"/>
</dbReference>
<dbReference type="InterPro" id="IPR009057">
    <property type="entry name" value="Homeodomain-like_sf"/>
</dbReference>
<dbReference type="AlphaFoldDB" id="A0A1S2YP41"/>
<dbReference type="CDD" id="cd17584">
    <property type="entry name" value="REC_typeB_ARR-like"/>
    <property type="match status" value="1"/>
</dbReference>
<feature type="compositionally biased region" description="Basic and acidic residues" evidence="13">
    <location>
        <begin position="620"/>
        <end position="636"/>
    </location>
</feature>
<gene>
    <name evidence="17" type="primary">LOC101507001</name>
</gene>
<keyword evidence="7 11" id="KW-0238">DNA-binding</keyword>
<keyword evidence="6 11" id="KW-0805">Transcription regulation</keyword>
<keyword evidence="4" id="KW-0932">Cytokinin signaling pathway</keyword>
<dbReference type="SMART" id="SM00448">
    <property type="entry name" value="REC"/>
    <property type="match status" value="1"/>
</dbReference>
<dbReference type="InterPro" id="IPR001789">
    <property type="entry name" value="Sig_transdc_resp-reg_receiver"/>
</dbReference>
<dbReference type="GO" id="GO:0009736">
    <property type="term" value="P:cytokinin-activated signaling pathway"/>
    <property type="evidence" value="ECO:0007669"/>
    <property type="project" value="UniProtKB-KW"/>
</dbReference>
<dbReference type="SUPFAM" id="SSF52172">
    <property type="entry name" value="CheY-like"/>
    <property type="match status" value="1"/>
</dbReference>
<feature type="domain" description="Response regulatory" evidence="14">
    <location>
        <begin position="22"/>
        <end position="137"/>
    </location>
</feature>
<keyword evidence="3 12" id="KW-0597">Phosphoprotein</keyword>
<dbReference type="GO" id="GO:0005634">
    <property type="term" value="C:nucleus"/>
    <property type="evidence" value="ECO:0007669"/>
    <property type="project" value="UniProtKB-SubCell"/>
</dbReference>
<evidence type="ECO:0000256" key="2">
    <source>
        <dbReference type="ARBA" id="ARBA00006015"/>
    </source>
</evidence>
<dbReference type="InterPro" id="IPR017053">
    <property type="entry name" value="Response_reg_B-typ_pln"/>
</dbReference>
<dbReference type="Gene3D" id="1.10.10.60">
    <property type="entry name" value="Homeodomain-like"/>
    <property type="match status" value="1"/>
</dbReference>
<dbReference type="Pfam" id="PF00072">
    <property type="entry name" value="Response_reg"/>
    <property type="match status" value="1"/>
</dbReference>
<protein>
    <recommendedName>
        <fullName evidence="11">Two-component response regulator</fullName>
    </recommendedName>
</protein>
<dbReference type="InterPro" id="IPR006447">
    <property type="entry name" value="Myb_dom_plants"/>
</dbReference>
<comment type="function">
    <text evidence="11">Transcriptional activator that binds specific DNA sequence.</text>
</comment>
<dbReference type="InterPro" id="IPR001005">
    <property type="entry name" value="SANT/Myb"/>
</dbReference>
<dbReference type="InterPro" id="IPR045279">
    <property type="entry name" value="ARR-like"/>
</dbReference>
<comment type="similarity">
    <text evidence="2">Belongs to the ARR family. Type-B subfamily.</text>
</comment>
<dbReference type="PIRSF" id="PIRSF036392">
    <property type="entry name" value="RR_ARR_type-B"/>
    <property type="match status" value="1"/>
</dbReference>
<dbReference type="GeneID" id="101507001"/>
<proteinExistence type="inferred from homology"/>
<organism evidence="16 17">
    <name type="scientific">Cicer arietinum</name>
    <name type="common">Chickpea</name>
    <name type="synonym">Garbanzo</name>
    <dbReference type="NCBI Taxonomy" id="3827"/>
    <lineage>
        <taxon>Eukaryota</taxon>
        <taxon>Viridiplantae</taxon>
        <taxon>Streptophyta</taxon>
        <taxon>Embryophyta</taxon>
        <taxon>Tracheophyta</taxon>
        <taxon>Spermatophyta</taxon>
        <taxon>Magnoliopsida</taxon>
        <taxon>eudicotyledons</taxon>
        <taxon>Gunneridae</taxon>
        <taxon>Pentapetalae</taxon>
        <taxon>rosids</taxon>
        <taxon>fabids</taxon>
        <taxon>Fabales</taxon>
        <taxon>Fabaceae</taxon>
        <taxon>Papilionoideae</taxon>
        <taxon>50 kb inversion clade</taxon>
        <taxon>NPAAA clade</taxon>
        <taxon>Hologalegina</taxon>
        <taxon>IRL clade</taxon>
        <taxon>Cicereae</taxon>
        <taxon>Cicer</taxon>
    </lineage>
</organism>
<evidence type="ECO:0000256" key="6">
    <source>
        <dbReference type="ARBA" id="ARBA00023015"/>
    </source>
</evidence>
<evidence type="ECO:0000259" key="14">
    <source>
        <dbReference type="PROSITE" id="PS50110"/>
    </source>
</evidence>
<feature type="region of interest" description="Disordered" evidence="13">
    <location>
        <begin position="620"/>
        <end position="642"/>
    </location>
</feature>
<dbReference type="GO" id="GO:0003700">
    <property type="term" value="F:DNA-binding transcription factor activity"/>
    <property type="evidence" value="ECO:0007669"/>
    <property type="project" value="UniProtKB-UniRule"/>
</dbReference>
<evidence type="ECO:0000256" key="12">
    <source>
        <dbReference type="PROSITE-ProRule" id="PRU00169"/>
    </source>
</evidence>
<dbReference type="InterPro" id="IPR017930">
    <property type="entry name" value="Myb_dom"/>
</dbReference>